<sequence>MATRKNEYSEASIRVLKGLEPVRQRPGMYTRTENPLHIVQEAIDNAADEALAGFCREISVTLEDDGSVTVEDDGRGIPVGMHPDEGVPVVEIVFTRLHAGGKFDKQGGGAYSFSGGLHGVGVSVTNALSKRLEVTVWRDGAAHDIVFSGGEVIAPLAARAPARGERRSGTRVRCWPDPKYFDSQAIPQAELLRLLRSKAVLLPGIRVLFVDAKTGRTQQWHYAEGLRGYLVEALAEGGSGEPVIPLFEGEQSVSAGHDTFAEGEGAQWVVAWTEEGALVRESYVNLIPTTAGGTHESGLREGLFGAVKAFIEMHGLLPKGVKLLPEDVFARASFVLSAKVLDPQFQGQTKERLNSRDALRLVSTLIRPQLELWLNQHVDLGRRLAELVIRQAQARNRAAQKVEKRKSSGVAVLPGKLTDCESTDIARNELFLVEGDSAGGSAKMGRDKEFQAILPLRGKVLNTWEAERDRLFANNEIHDIAVAIGVDPHGPNDSPDLSGLRYGRICILSDADVDGAHIQVLLLTLFFRHFPRLVEQGHVFVARPPLFRVDVPAQGKRPLRKLYCLDEGELRHVEDKLRKDGVREGAWSISRFKGLGEMNAEQLWETTMNPDTRRLLPVRLGEVGRADTERRFTMLMGKGEAAARRAWLEARGNEAEVDI</sequence>
<keyword evidence="13" id="KW-1185">Reference proteome</keyword>
<dbReference type="InterPro" id="IPR014721">
    <property type="entry name" value="Ribsml_uS5_D2-typ_fold_subgr"/>
</dbReference>
<dbReference type="Gene3D" id="3.30.565.10">
    <property type="entry name" value="Histidine kinase-like ATPase, C-terminal domain"/>
    <property type="match status" value="1"/>
</dbReference>
<evidence type="ECO:0000256" key="2">
    <source>
        <dbReference type="ARBA" id="ARBA00001946"/>
    </source>
</evidence>
<dbReference type="HAMAP" id="MF_00938">
    <property type="entry name" value="ParE_type1"/>
    <property type="match status" value="1"/>
</dbReference>
<dbReference type="PROSITE" id="PS50880">
    <property type="entry name" value="TOPRIM"/>
    <property type="match status" value="1"/>
</dbReference>
<evidence type="ECO:0000256" key="3">
    <source>
        <dbReference type="ARBA" id="ARBA00022723"/>
    </source>
</evidence>
<feature type="binding site" evidence="10">
    <location>
        <position position="8"/>
    </location>
    <ligand>
        <name>ATP</name>
        <dbReference type="ChEBI" id="CHEBI:30616"/>
    </ligand>
</feature>
<dbReference type="SMART" id="SM00433">
    <property type="entry name" value="TOP2c"/>
    <property type="match status" value="1"/>
</dbReference>
<protein>
    <recommendedName>
        <fullName evidence="10">DNA topoisomerase 4 subunit B</fullName>
        <ecNumber evidence="10">5.6.2.2</ecNumber>
    </recommendedName>
    <alternativeName>
        <fullName evidence="10">Topoisomerase IV subunit B</fullName>
    </alternativeName>
</protein>
<dbReference type="InterPro" id="IPR018522">
    <property type="entry name" value="TopoIIA_CS"/>
</dbReference>
<dbReference type="AlphaFoldDB" id="A0A7W8HDW2"/>
<dbReference type="PRINTS" id="PR01098">
    <property type="entry name" value="TOPISMRASE4B"/>
</dbReference>
<dbReference type="Pfam" id="PF00204">
    <property type="entry name" value="DNA_gyraseB"/>
    <property type="match status" value="1"/>
</dbReference>
<dbReference type="GO" id="GO:0005694">
    <property type="term" value="C:chromosome"/>
    <property type="evidence" value="ECO:0007669"/>
    <property type="project" value="InterPro"/>
</dbReference>
<dbReference type="InterPro" id="IPR036890">
    <property type="entry name" value="HATPase_C_sf"/>
</dbReference>
<dbReference type="Pfam" id="PF00986">
    <property type="entry name" value="DNA_gyraseB_C"/>
    <property type="match status" value="1"/>
</dbReference>
<organism evidence="12 13">
    <name type="scientific">Quisquiliibacterium transsilvanicum</name>
    <dbReference type="NCBI Taxonomy" id="1549638"/>
    <lineage>
        <taxon>Bacteria</taxon>
        <taxon>Pseudomonadati</taxon>
        <taxon>Pseudomonadota</taxon>
        <taxon>Betaproteobacteria</taxon>
        <taxon>Burkholderiales</taxon>
        <taxon>Burkholderiaceae</taxon>
        <taxon>Quisquiliibacterium</taxon>
    </lineage>
</organism>
<gene>
    <name evidence="10" type="primary">parE</name>
    <name evidence="12" type="ORF">HNQ70_000243</name>
</gene>
<dbReference type="PANTHER" id="PTHR45866">
    <property type="entry name" value="DNA GYRASE/TOPOISOMERASE SUBUNIT B"/>
    <property type="match status" value="1"/>
</dbReference>
<dbReference type="InterPro" id="IPR002288">
    <property type="entry name" value="DNA_gyrase_B_C"/>
</dbReference>
<keyword evidence="7 10" id="KW-0799">Topoisomerase</keyword>
<dbReference type="InterPro" id="IPR003594">
    <property type="entry name" value="HATPase_dom"/>
</dbReference>
<feature type="site" description="Interaction with DNA" evidence="10">
    <location>
        <position position="644"/>
    </location>
</feature>
<dbReference type="InterPro" id="IPR013759">
    <property type="entry name" value="Topo_IIA_B_C"/>
</dbReference>
<evidence type="ECO:0000256" key="6">
    <source>
        <dbReference type="ARBA" id="ARBA00022842"/>
    </source>
</evidence>
<dbReference type="Gene3D" id="3.30.230.10">
    <property type="match status" value="1"/>
</dbReference>
<reference evidence="12 13" key="1">
    <citation type="submission" date="2020-08" db="EMBL/GenBank/DDBJ databases">
        <title>Genomic Encyclopedia of Type Strains, Phase IV (KMG-IV): sequencing the most valuable type-strain genomes for metagenomic binning, comparative biology and taxonomic classification.</title>
        <authorList>
            <person name="Goeker M."/>
        </authorList>
    </citation>
    <scope>NUCLEOTIDE SEQUENCE [LARGE SCALE GENOMIC DNA]</scope>
    <source>
        <strain evidence="12 13">DSM 29781</strain>
    </source>
</reference>
<dbReference type="EMBL" id="JACHGB010000001">
    <property type="protein sequence ID" value="MBB5270259.1"/>
    <property type="molecule type" value="Genomic_DNA"/>
</dbReference>
<dbReference type="EC" id="5.6.2.2" evidence="10"/>
<dbReference type="CDD" id="cd16928">
    <property type="entry name" value="HATPase_GyrB-like"/>
    <property type="match status" value="1"/>
</dbReference>
<evidence type="ECO:0000313" key="13">
    <source>
        <dbReference type="Proteomes" id="UP000532440"/>
    </source>
</evidence>
<feature type="binding site" evidence="10">
    <location>
        <begin position="116"/>
        <end position="122"/>
    </location>
    <ligand>
        <name>ATP</name>
        <dbReference type="ChEBI" id="CHEBI:30616"/>
    </ligand>
</feature>
<dbReference type="GO" id="GO:0046872">
    <property type="term" value="F:metal ion binding"/>
    <property type="evidence" value="ECO:0007669"/>
    <property type="project" value="UniProtKB-KW"/>
</dbReference>
<evidence type="ECO:0000256" key="9">
    <source>
        <dbReference type="ARBA" id="ARBA00023235"/>
    </source>
</evidence>
<dbReference type="InterPro" id="IPR020568">
    <property type="entry name" value="Ribosomal_Su5_D2-typ_SF"/>
</dbReference>
<accession>A0A7W8HDW2</accession>
<feature type="binding site" evidence="10">
    <location>
        <position position="45"/>
    </location>
    <ligand>
        <name>ATP</name>
        <dbReference type="ChEBI" id="CHEBI:30616"/>
    </ligand>
</feature>
<dbReference type="InterPro" id="IPR013760">
    <property type="entry name" value="Topo_IIA-like_dom_sf"/>
</dbReference>
<keyword evidence="3" id="KW-0479">Metal-binding</keyword>
<feature type="site" description="Interaction with DNA" evidence="10">
    <location>
        <position position="462"/>
    </location>
</feature>
<dbReference type="Pfam" id="PF01751">
    <property type="entry name" value="Toprim"/>
    <property type="match status" value="1"/>
</dbReference>
<dbReference type="GO" id="GO:0003918">
    <property type="term" value="F:DNA topoisomerase type II (double strand cut, ATP-hydrolyzing) activity"/>
    <property type="evidence" value="ECO:0007669"/>
    <property type="project" value="UniProtKB-UniRule"/>
</dbReference>
<dbReference type="GO" id="GO:0005524">
    <property type="term" value="F:ATP binding"/>
    <property type="evidence" value="ECO:0007669"/>
    <property type="project" value="UniProtKB-UniRule"/>
</dbReference>
<keyword evidence="6" id="KW-0460">Magnesium</keyword>
<comment type="caution">
    <text evidence="12">The sequence shown here is derived from an EMBL/GenBank/DDBJ whole genome shotgun (WGS) entry which is preliminary data.</text>
</comment>
<keyword evidence="5 10" id="KW-0067">ATP-binding</keyword>
<name>A0A7W8HDW2_9BURK</name>
<dbReference type="InterPro" id="IPR001241">
    <property type="entry name" value="Topo_IIA"/>
</dbReference>
<keyword evidence="9 10" id="KW-0413">Isomerase</keyword>
<dbReference type="PANTHER" id="PTHR45866:SF4">
    <property type="entry name" value="DNA TOPOISOMERASE 4 SUBUNIT B"/>
    <property type="match status" value="1"/>
</dbReference>
<comment type="similarity">
    <text evidence="10">Belongs to the type II topoisomerase family. ParE type 1 subfamily.</text>
</comment>
<dbReference type="GO" id="GO:0003677">
    <property type="term" value="F:DNA binding"/>
    <property type="evidence" value="ECO:0007669"/>
    <property type="project" value="UniProtKB-UniRule"/>
</dbReference>
<evidence type="ECO:0000256" key="5">
    <source>
        <dbReference type="ARBA" id="ARBA00022840"/>
    </source>
</evidence>
<dbReference type="Proteomes" id="UP000532440">
    <property type="component" value="Unassembled WGS sequence"/>
</dbReference>
<dbReference type="SUPFAM" id="SSF54211">
    <property type="entry name" value="Ribosomal protein S5 domain 2-like"/>
    <property type="match status" value="1"/>
</dbReference>
<comment type="function">
    <text evidence="10">Topoisomerase IV is essential for chromosome segregation. It relaxes supercoiled DNA. Performs the decatenation events required during the replication of a circular DNA molecule.</text>
</comment>
<dbReference type="RefSeq" id="WP_183963502.1">
    <property type="nucleotide sequence ID" value="NZ_BAABEW010000015.1"/>
</dbReference>
<dbReference type="GO" id="GO:0006265">
    <property type="term" value="P:DNA topological change"/>
    <property type="evidence" value="ECO:0007669"/>
    <property type="project" value="UniProtKB-UniRule"/>
</dbReference>
<proteinExistence type="inferred from homology"/>
<evidence type="ECO:0000259" key="11">
    <source>
        <dbReference type="PROSITE" id="PS50880"/>
    </source>
</evidence>
<evidence type="ECO:0000256" key="1">
    <source>
        <dbReference type="ARBA" id="ARBA00000185"/>
    </source>
</evidence>
<dbReference type="GO" id="GO:0007059">
    <property type="term" value="P:chromosome segregation"/>
    <property type="evidence" value="ECO:0007669"/>
    <property type="project" value="UniProtKB-UniRule"/>
</dbReference>
<dbReference type="CDD" id="cd00822">
    <property type="entry name" value="TopoII_Trans_DNA_gyrase"/>
    <property type="match status" value="1"/>
</dbReference>
<dbReference type="PROSITE" id="PS00177">
    <property type="entry name" value="TOPOISOMERASE_II"/>
    <property type="match status" value="1"/>
</dbReference>
<feature type="domain" description="Toprim" evidence="11">
    <location>
        <begin position="428"/>
        <end position="545"/>
    </location>
</feature>
<dbReference type="SUPFAM" id="SSF56719">
    <property type="entry name" value="Type II DNA topoisomerase"/>
    <property type="match status" value="1"/>
</dbReference>
<dbReference type="InterPro" id="IPR013506">
    <property type="entry name" value="Topo_IIA_bsu_dom2"/>
</dbReference>
<keyword evidence="8 10" id="KW-0238">DNA-binding</keyword>
<evidence type="ECO:0000256" key="10">
    <source>
        <dbReference type="HAMAP-Rule" id="MF_00938"/>
    </source>
</evidence>
<evidence type="ECO:0000256" key="7">
    <source>
        <dbReference type="ARBA" id="ARBA00023029"/>
    </source>
</evidence>
<comment type="subunit">
    <text evidence="10">Heterotetramer composed of ParC and ParE.</text>
</comment>
<dbReference type="InterPro" id="IPR006171">
    <property type="entry name" value="TOPRIM_dom"/>
</dbReference>
<dbReference type="InterPro" id="IPR005737">
    <property type="entry name" value="TopoIV_B_Gneg"/>
</dbReference>
<evidence type="ECO:0000313" key="12">
    <source>
        <dbReference type="EMBL" id="MBB5270259.1"/>
    </source>
</evidence>
<evidence type="ECO:0000256" key="8">
    <source>
        <dbReference type="ARBA" id="ARBA00023125"/>
    </source>
</evidence>
<dbReference type="Pfam" id="PF02518">
    <property type="entry name" value="HATPase_c"/>
    <property type="match status" value="1"/>
</dbReference>
<comment type="catalytic activity">
    <reaction evidence="1 10">
        <text>ATP-dependent breakage, passage and rejoining of double-stranded DNA.</text>
        <dbReference type="EC" id="5.6.2.2"/>
    </reaction>
</comment>
<feature type="binding site" evidence="10">
    <location>
        <position position="72"/>
    </location>
    <ligand>
        <name>ATP</name>
        <dbReference type="ChEBI" id="CHEBI:30616"/>
    </ligand>
</feature>
<feature type="site" description="Interaction with DNA" evidence="10">
    <location>
        <position position="517"/>
    </location>
</feature>
<dbReference type="Gene3D" id="3.40.50.670">
    <property type="match status" value="1"/>
</dbReference>
<dbReference type="PRINTS" id="PR00418">
    <property type="entry name" value="TPI2FAMILY"/>
</dbReference>
<comment type="cofactor">
    <cofactor evidence="2">
        <name>Mg(2+)</name>
        <dbReference type="ChEBI" id="CHEBI:18420"/>
    </cofactor>
</comment>
<dbReference type="SUPFAM" id="SSF55874">
    <property type="entry name" value="ATPase domain of HSP90 chaperone/DNA topoisomerase II/histidine kinase"/>
    <property type="match status" value="1"/>
</dbReference>
<dbReference type="FunFam" id="3.40.50.670:FF:000001">
    <property type="entry name" value="DNA topoisomerase 2"/>
    <property type="match status" value="1"/>
</dbReference>
<evidence type="ECO:0000256" key="4">
    <source>
        <dbReference type="ARBA" id="ARBA00022741"/>
    </source>
</evidence>
<dbReference type="SMART" id="SM00387">
    <property type="entry name" value="HATPase_c"/>
    <property type="match status" value="1"/>
</dbReference>
<feature type="binding site" evidence="10">
    <location>
        <position position="350"/>
    </location>
    <ligand>
        <name>ATP</name>
        <dbReference type="ChEBI" id="CHEBI:30616"/>
    </ligand>
</feature>
<keyword evidence="4 10" id="KW-0547">Nucleotide-binding</keyword>